<evidence type="ECO:0000256" key="7">
    <source>
        <dbReference type="ARBA" id="ARBA00022842"/>
    </source>
</evidence>
<dbReference type="InterPro" id="IPR049022">
    <property type="entry name" value="AMG1_III"/>
</dbReference>
<feature type="active site" description="Phosphoserine intermediate" evidence="12">
    <location>
        <position position="74"/>
    </location>
</feature>
<keyword evidence="7 11" id="KW-0460">Magnesium</keyword>
<evidence type="ECO:0000313" key="17">
    <source>
        <dbReference type="EMBL" id="VDD86516.1"/>
    </source>
</evidence>
<feature type="domain" description="Alpha-D-phosphohexomutase alpha/beta/alpha" evidence="14">
    <location>
        <begin position="122"/>
        <end position="180"/>
    </location>
</feature>
<protein>
    <recommendedName>
        <fullName evidence="4 11">Phosphoacetylglucosamine mutase</fullName>
        <shortName evidence="11">PAGM</shortName>
        <ecNumber evidence="4 11">5.4.2.3</ecNumber>
    </recommendedName>
    <alternativeName>
        <fullName evidence="10 11">Acetylglucosamine phosphomutase</fullName>
    </alternativeName>
    <alternativeName>
        <fullName evidence="9 11">N-acetylglucosamine-phosphate mutase</fullName>
    </alternativeName>
</protein>
<dbReference type="PROSITE" id="PS00710">
    <property type="entry name" value="PGM_PMM"/>
    <property type="match status" value="1"/>
</dbReference>
<evidence type="ECO:0000256" key="9">
    <source>
        <dbReference type="ARBA" id="ARBA00031926"/>
    </source>
</evidence>
<dbReference type="Pfam" id="PF02878">
    <property type="entry name" value="PGM_PMM_I"/>
    <property type="match status" value="2"/>
</dbReference>
<dbReference type="AlphaFoldDB" id="A0A0N4UWS0"/>
<dbReference type="GO" id="GO:0004610">
    <property type="term" value="F:phosphoacetylglucosamine mutase activity"/>
    <property type="evidence" value="ECO:0007669"/>
    <property type="project" value="UniProtKB-UniRule"/>
</dbReference>
<dbReference type="PANTHER" id="PTHR45955:SF1">
    <property type="entry name" value="PHOSPHOACETYLGLUCOSAMINE MUTASE"/>
    <property type="match status" value="1"/>
</dbReference>
<evidence type="ECO:0000313" key="19">
    <source>
        <dbReference type="WBParaSite" id="EVEC_0000195101-mRNA-1"/>
    </source>
</evidence>
<feature type="binding site" evidence="13">
    <location>
        <position position="287"/>
    </location>
    <ligand>
        <name>Mg(2+)</name>
        <dbReference type="ChEBI" id="CHEBI:18420"/>
    </ligand>
</feature>
<dbReference type="Gene3D" id="3.40.120.10">
    <property type="entry name" value="Alpha-D-Glucose-1,6-Bisphosphate, subunit A, domain 3"/>
    <property type="match status" value="2"/>
</dbReference>
<dbReference type="PIRSF" id="PIRSF016408">
    <property type="entry name" value="PAGM"/>
    <property type="match status" value="1"/>
</dbReference>
<dbReference type="InterPro" id="IPR049023">
    <property type="entry name" value="AMG1_II"/>
</dbReference>
<organism evidence="19">
    <name type="scientific">Enterobius vermicularis</name>
    <name type="common">Human pinworm</name>
    <dbReference type="NCBI Taxonomy" id="51028"/>
    <lineage>
        <taxon>Eukaryota</taxon>
        <taxon>Metazoa</taxon>
        <taxon>Ecdysozoa</taxon>
        <taxon>Nematoda</taxon>
        <taxon>Chromadorea</taxon>
        <taxon>Rhabditida</taxon>
        <taxon>Spirurina</taxon>
        <taxon>Oxyuridomorpha</taxon>
        <taxon>Oxyuroidea</taxon>
        <taxon>Oxyuridae</taxon>
        <taxon>Enterobius</taxon>
    </lineage>
</organism>
<dbReference type="PANTHER" id="PTHR45955">
    <property type="entry name" value="PHOSPHOACETYLGLUCOSAMINE MUTASE"/>
    <property type="match status" value="1"/>
</dbReference>
<comment type="pathway">
    <text evidence="2 11">Nucleotide-sugar biosynthesis; UDP-N-acetyl-alpha-D-glucosamine biosynthesis; N-acetyl-alpha-D-glucosamine 1-phosphate from alpha-D-glucosamine 6-phosphate (route I): step 2/2.</text>
</comment>
<evidence type="ECO:0000256" key="12">
    <source>
        <dbReference type="PIRSR" id="PIRSR016408-1"/>
    </source>
</evidence>
<feature type="binding site" evidence="13">
    <location>
        <position position="285"/>
    </location>
    <ligand>
        <name>Mg(2+)</name>
        <dbReference type="ChEBI" id="CHEBI:18420"/>
    </ligand>
</feature>
<evidence type="ECO:0000256" key="4">
    <source>
        <dbReference type="ARBA" id="ARBA00012731"/>
    </source>
</evidence>
<evidence type="ECO:0000259" key="14">
    <source>
        <dbReference type="Pfam" id="PF02878"/>
    </source>
</evidence>
<dbReference type="UniPathway" id="UPA00113">
    <property type="reaction ID" value="UER00530"/>
</dbReference>
<evidence type="ECO:0000256" key="8">
    <source>
        <dbReference type="ARBA" id="ARBA00023235"/>
    </source>
</evidence>
<dbReference type="FunFam" id="3.40.120.10:FF:000013">
    <property type="entry name" value="Phosphoacetylglucosamine mutase"/>
    <property type="match status" value="1"/>
</dbReference>
<dbReference type="InterPro" id="IPR016055">
    <property type="entry name" value="A-D-PHexomutase_a/b/a-I/II/III"/>
</dbReference>
<comment type="catalytic activity">
    <reaction evidence="1 11">
        <text>N-acetyl-alpha-D-glucosamine 1-phosphate = N-acetyl-D-glucosamine 6-phosphate</text>
        <dbReference type="Rhea" id="RHEA:23804"/>
        <dbReference type="ChEBI" id="CHEBI:57513"/>
        <dbReference type="ChEBI" id="CHEBI:57776"/>
        <dbReference type="EC" id="5.4.2.3"/>
    </reaction>
</comment>
<keyword evidence="8 11" id="KW-0413">Isomerase</keyword>
<evidence type="ECO:0000256" key="3">
    <source>
        <dbReference type="ARBA" id="ARBA00010231"/>
    </source>
</evidence>
<feature type="domain" description="Phosphoacetylglucosamine mutase AMG1" evidence="15">
    <location>
        <begin position="306"/>
        <end position="459"/>
    </location>
</feature>
<name>A0A0N4UWS0_ENTVE</name>
<evidence type="ECO:0000256" key="13">
    <source>
        <dbReference type="PIRSR" id="PIRSR016408-3"/>
    </source>
</evidence>
<dbReference type="CDD" id="cd03086">
    <property type="entry name" value="PGM3"/>
    <property type="match status" value="1"/>
</dbReference>
<evidence type="ECO:0000256" key="1">
    <source>
        <dbReference type="ARBA" id="ARBA00000558"/>
    </source>
</evidence>
<reference evidence="17 18" key="2">
    <citation type="submission" date="2018-10" db="EMBL/GenBank/DDBJ databases">
        <authorList>
            <consortium name="Pathogen Informatics"/>
        </authorList>
    </citation>
    <scope>NUCLEOTIDE SEQUENCE [LARGE SCALE GENOMIC DNA]</scope>
</reference>
<dbReference type="Proteomes" id="UP000274131">
    <property type="component" value="Unassembled WGS sequence"/>
</dbReference>
<dbReference type="InterPro" id="IPR016657">
    <property type="entry name" value="PAGM"/>
</dbReference>
<keyword evidence="18" id="KW-1185">Reference proteome</keyword>
<proteinExistence type="inferred from homology"/>
<dbReference type="InterPro" id="IPR005844">
    <property type="entry name" value="A-D-PHexomutase_a/b/a-I"/>
</dbReference>
<dbReference type="OrthoDB" id="1928at2759"/>
<dbReference type="Pfam" id="PF21405">
    <property type="entry name" value="AMG1_II"/>
    <property type="match status" value="1"/>
</dbReference>
<evidence type="ECO:0000259" key="15">
    <source>
        <dbReference type="Pfam" id="PF21404"/>
    </source>
</evidence>
<evidence type="ECO:0000256" key="10">
    <source>
        <dbReference type="ARBA" id="ARBA00032065"/>
    </source>
</evidence>
<evidence type="ECO:0000313" key="18">
    <source>
        <dbReference type="Proteomes" id="UP000274131"/>
    </source>
</evidence>
<comment type="function">
    <text evidence="11">Catalyzes the conversion of GlcNAc-6-P into GlcNAc-1-P during the synthesis of uridine diphosphate/UDP-GlcNAc, a sugar nucleotide critical to multiple glycosylation pathways including protein N- and O-glycosylation.</text>
</comment>
<dbReference type="Gene3D" id="3.30.310.50">
    <property type="entry name" value="Alpha-D-phosphohexomutase, C-terminal domain"/>
    <property type="match status" value="1"/>
</dbReference>
<evidence type="ECO:0000256" key="2">
    <source>
        <dbReference type="ARBA" id="ARBA00004865"/>
    </source>
</evidence>
<dbReference type="GO" id="GO:0000287">
    <property type="term" value="F:magnesium ion binding"/>
    <property type="evidence" value="ECO:0007669"/>
    <property type="project" value="InterPro"/>
</dbReference>
<feature type="domain" description="Alpha-D-phosphohexomutase alpha/beta/alpha" evidence="14">
    <location>
        <begin position="65"/>
        <end position="97"/>
    </location>
</feature>
<keyword evidence="5" id="KW-0597">Phosphoprotein</keyword>
<accession>A0A0N4UWS0</accession>
<evidence type="ECO:0000256" key="11">
    <source>
        <dbReference type="PIRNR" id="PIRNR016408"/>
    </source>
</evidence>
<dbReference type="EMBL" id="UXUI01007247">
    <property type="protein sequence ID" value="VDD86516.1"/>
    <property type="molecule type" value="Genomic_DNA"/>
</dbReference>
<dbReference type="InterPro" id="IPR016066">
    <property type="entry name" value="A-D-PHexomutase_CS"/>
</dbReference>
<evidence type="ECO:0000259" key="16">
    <source>
        <dbReference type="Pfam" id="PF21405"/>
    </source>
</evidence>
<dbReference type="SUPFAM" id="SSF53738">
    <property type="entry name" value="Phosphoglucomutase, first 3 domains"/>
    <property type="match status" value="2"/>
</dbReference>
<dbReference type="WBParaSite" id="EVEC_0000195101-mRNA-1">
    <property type="protein sequence ID" value="EVEC_0000195101-mRNA-1"/>
    <property type="gene ID" value="EVEC_0000195101"/>
</dbReference>
<dbReference type="GO" id="GO:0005975">
    <property type="term" value="P:carbohydrate metabolic process"/>
    <property type="evidence" value="ECO:0007669"/>
    <property type="project" value="InterPro"/>
</dbReference>
<comment type="similarity">
    <text evidence="3 11">Belongs to the phosphohexose mutase family.</text>
</comment>
<evidence type="ECO:0000256" key="5">
    <source>
        <dbReference type="ARBA" id="ARBA00022553"/>
    </source>
</evidence>
<feature type="binding site" description="via phosphate group" evidence="13">
    <location>
        <position position="74"/>
    </location>
    <ligand>
        <name>Mg(2+)</name>
        <dbReference type="ChEBI" id="CHEBI:18420"/>
    </ligand>
</feature>
<feature type="domain" description="Phosphoacetylglucosamine mutase AMG1" evidence="16">
    <location>
        <begin position="185"/>
        <end position="291"/>
    </location>
</feature>
<feature type="binding site" evidence="13">
    <location>
        <position position="289"/>
    </location>
    <ligand>
        <name>Mg(2+)</name>
        <dbReference type="ChEBI" id="CHEBI:18420"/>
    </ligand>
</feature>
<gene>
    <name evidence="17" type="ORF">EVEC_LOCUS1659</name>
</gene>
<dbReference type="EC" id="5.4.2.3" evidence="4 11"/>
<sequence>MEFAAVPEKFTRDGNTDHQGIVRAIASTRLFNYGTAGFRALAIELPFLIYRMGFLAGIRSKLLGKGVGLMITASHNPEEDNGVKIIDPMGEMLEMKWEKLATDLVNCSDGEYEKMRSQLWKTYVAESHSSGEVLCGYDTRPSSVHLSEAARCGIESAHCKFHLHGLLTTPQLHYIVRCFNDKTYGVPSEEGYYQKYSQAFNELLEVMNSSEQHSEPLVVDCANGVGALKLKNLLSRLKPGVINWSLLNTNGVLNKECGADYVKLEARFPKGFSSVSKNNRCASLDGDADRLLYFFQNDEGNFVLLDGDKIATLIAKFFEEHLHASGLSEQFSIAVVQTAYANGGSTRYIKETLVHFMFIAPFDSSHKVNTAMVPTGVKHLHHEALKYDVGIYFEANGHGTVVFSDRLTLHSLLAPFRGNNEEKIELKRLRLLVNLINDVVGDAMSDLLTVEALLMHYKWSVVDWAAKLYSDLPSCQLKVKVRDRSLFKTTVDETRLTSPSSLQLDIDKAVSKYHSARSFVRYS</sequence>
<keyword evidence="6 11" id="KW-0479">Metal-binding</keyword>
<reference evidence="19" key="1">
    <citation type="submission" date="2017-02" db="UniProtKB">
        <authorList>
            <consortium name="WormBaseParasite"/>
        </authorList>
    </citation>
    <scope>IDENTIFICATION</scope>
</reference>
<dbReference type="Pfam" id="PF21404">
    <property type="entry name" value="AMG1_III"/>
    <property type="match status" value="1"/>
</dbReference>
<dbReference type="GO" id="GO:0006048">
    <property type="term" value="P:UDP-N-acetylglucosamine biosynthetic process"/>
    <property type="evidence" value="ECO:0007669"/>
    <property type="project" value="UniProtKB-UniRule"/>
</dbReference>
<comment type="cofactor">
    <cofactor evidence="11 13">
        <name>Mg(2+)</name>
        <dbReference type="ChEBI" id="CHEBI:18420"/>
    </cofactor>
    <text evidence="11 13">Binds 1 Mg(2+) ion per subunit.</text>
</comment>
<dbReference type="STRING" id="51028.A0A0N4UWS0"/>
<evidence type="ECO:0000256" key="6">
    <source>
        <dbReference type="ARBA" id="ARBA00022723"/>
    </source>
</evidence>